<accession>A0AAD4STH1</accession>
<comment type="caution">
    <text evidence="2">The sequence shown here is derived from an EMBL/GenBank/DDBJ whole genome shotgun (WGS) entry which is preliminary data.</text>
</comment>
<keyword evidence="3" id="KW-1185">Reference proteome</keyword>
<sequence length="138" mass="15498">MYETQLKRKGGINFRVQNLSPEVAGKPKGCDSRKGRDGSGSKWLLEDDENERNSSSKTRLWRRRLHLPSITSVIEAIADTSSCGLVMEKVWGSSTAGSGNEDDFDARKDVRSKQPKKYLEKRSGKKRSGGLHDRESEK</sequence>
<organism evidence="2 3">
    <name type="scientific">Papaver atlanticum</name>
    <dbReference type="NCBI Taxonomy" id="357466"/>
    <lineage>
        <taxon>Eukaryota</taxon>
        <taxon>Viridiplantae</taxon>
        <taxon>Streptophyta</taxon>
        <taxon>Embryophyta</taxon>
        <taxon>Tracheophyta</taxon>
        <taxon>Spermatophyta</taxon>
        <taxon>Magnoliopsida</taxon>
        <taxon>Ranunculales</taxon>
        <taxon>Papaveraceae</taxon>
        <taxon>Papaveroideae</taxon>
        <taxon>Papaver</taxon>
    </lineage>
</organism>
<evidence type="ECO:0000313" key="2">
    <source>
        <dbReference type="EMBL" id="KAI3920914.1"/>
    </source>
</evidence>
<dbReference type="EMBL" id="JAJJMB010008783">
    <property type="protein sequence ID" value="KAI3920914.1"/>
    <property type="molecule type" value="Genomic_DNA"/>
</dbReference>
<gene>
    <name evidence="2" type="ORF">MKW98_015902</name>
</gene>
<reference evidence="2" key="1">
    <citation type="submission" date="2022-04" db="EMBL/GenBank/DDBJ databases">
        <title>A functionally conserved STORR gene fusion in Papaver species that diverged 16.8 million years ago.</title>
        <authorList>
            <person name="Catania T."/>
        </authorList>
    </citation>
    <scope>NUCLEOTIDE SEQUENCE</scope>
    <source>
        <strain evidence="2">S-188037</strain>
    </source>
</reference>
<name>A0AAD4STH1_9MAGN</name>
<feature type="region of interest" description="Disordered" evidence="1">
    <location>
        <begin position="91"/>
        <end position="138"/>
    </location>
</feature>
<dbReference type="Proteomes" id="UP001202328">
    <property type="component" value="Unassembled WGS sequence"/>
</dbReference>
<protein>
    <submittedName>
        <fullName evidence="2">Uncharacterized protein</fullName>
    </submittedName>
</protein>
<feature type="compositionally biased region" description="Basic and acidic residues" evidence="1">
    <location>
        <begin position="105"/>
        <end position="122"/>
    </location>
</feature>
<dbReference type="AlphaFoldDB" id="A0AAD4STH1"/>
<evidence type="ECO:0000313" key="3">
    <source>
        <dbReference type="Proteomes" id="UP001202328"/>
    </source>
</evidence>
<feature type="compositionally biased region" description="Basic and acidic residues" evidence="1">
    <location>
        <begin position="28"/>
        <end position="39"/>
    </location>
</feature>
<feature type="region of interest" description="Disordered" evidence="1">
    <location>
        <begin position="17"/>
        <end position="58"/>
    </location>
</feature>
<evidence type="ECO:0000256" key="1">
    <source>
        <dbReference type="SAM" id="MobiDB-lite"/>
    </source>
</evidence>
<proteinExistence type="predicted"/>